<dbReference type="Proteomes" id="UP001152797">
    <property type="component" value="Unassembled WGS sequence"/>
</dbReference>
<evidence type="ECO:0000313" key="4">
    <source>
        <dbReference type="EMBL" id="CAL4802735.1"/>
    </source>
</evidence>
<comment type="caution">
    <text evidence="3">The sequence shown here is derived from an EMBL/GenBank/DDBJ whole genome shotgun (WGS) entry which is preliminary data.</text>
</comment>
<protein>
    <submittedName>
        <fullName evidence="3">Uncharacterized protein</fullName>
    </submittedName>
</protein>
<sequence>MEDASFIATVGSVYVATVWSMGNPDLRSALKSRWSLVIDGSKSRFRMHEARRDSMRAWATIVTMVSELYFAFVSCMRLFFPDRFVKPLYQDLQTWCCLAFLAGLRWTCRHGQMSKYSSRAVTVLFNVSSLLSTLHIPNEFLPASAVSRAAHGLFTEDPLFTVLVRCACLPLAVVLHYLREDGSEKLLGCGLVVVNELISCLCMAFTLLEVDAALCKQELAAMDLEKQIQKREMDMKETEKVLRAARRLLSVTCDCCERLTHDWQIVEPSRGILDLLRLKEDASAKLLPFLQFICPEDQQRFAHFAAVSHTTDAPSSLHVRMTSGSDGSLFDAQIFLVNLPGTLENKNEPEYLIGIAAIQTQEPSQSMVSIPEHRPLASSASFDARAQRKPSRSAASSASSRRSSSSGASMVNVETLAEAHQALHAIDQISLLIDLNTVAQGYCIRSAQFLLKESAGLDVLPKLYSWVRQQHQPTVEDWIQEHVPGLVVAESPWRFLVYS</sequence>
<feature type="compositionally biased region" description="Low complexity" evidence="1">
    <location>
        <begin position="392"/>
        <end position="406"/>
    </location>
</feature>
<keyword evidence="2" id="KW-0472">Membrane</keyword>
<feature type="region of interest" description="Disordered" evidence="1">
    <location>
        <begin position="379"/>
        <end position="406"/>
    </location>
</feature>
<dbReference type="EMBL" id="CAMXCT030006531">
    <property type="protein sequence ID" value="CAL4802735.1"/>
    <property type="molecule type" value="Genomic_DNA"/>
</dbReference>
<evidence type="ECO:0000313" key="3">
    <source>
        <dbReference type="EMBL" id="CAI4015423.1"/>
    </source>
</evidence>
<evidence type="ECO:0000256" key="1">
    <source>
        <dbReference type="SAM" id="MobiDB-lite"/>
    </source>
</evidence>
<proteinExistence type="predicted"/>
<gene>
    <name evidence="3" type="ORF">C1SCF055_LOCUS40253</name>
</gene>
<evidence type="ECO:0000256" key="2">
    <source>
        <dbReference type="SAM" id="Phobius"/>
    </source>
</evidence>
<keyword evidence="2" id="KW-0812">Transmembrane</keyword>
<feature type="transmembrane region" description="Helical" evidence="2">
    <location>
        <begin position="57"/>
        <end position="80"/>
    </location>
</feature>
<accession>A0A9P1DV63</accession>
<keyword evidence="5" id="KW-1185">Reference proteome</keyword>
<name>A0A9P1DV63_9DINO</name>
<organism evidence="3">
    <name type="scientific">Cladocopium goreaui</name>
    <dbReference type="NCBI Taxonomy" id="2562237"/>
    <lineage>
        <taxon>Eukaryota</taxon>
        <taxon>Sar</taxon>
        <taxon>Alveolata</taxon>
        <taxon>Dinophyceae</taxon>
        <taxon>Suessiales</taxon>
        <taxon>Symbiodiniaceae</taxon>
        <taxon>Cladocopium</taxon>
    </lineage>
</organism>
<evidence type="ECO:0000313" key="5">
    <source>
        <dbReference type="Proteomes" id="UP001152797"/>
    </source>
</evidence>
<dbReference type="EMBL" id="CAMXCT020006531">
    <property type="protein sequence ID" value="CAL1168798.1"/>
    <property type="molecule type" value="Genomic_DNA"/>
</dbReference>
<reference evidence="4 5" key="2">
    <citation type="submission" date="2024-05" db="EMBL/GenBank/DDBJ databases">
        <authorList>
            <person name="Chen Y."/>
            <person name="Shah S."/>
            <person name="Dougan E. K."/>
            <person name="Thang M."/>
            <person name="Chan C."/>
        </authorList>
    </citation>
    <scope>NUCLEOTIDE SEQUENCE [LARGE SCALE GENOMIC DNA]</scope>
</reference>
<dbReference type="EMBL" id="CAMXCT010006531">
    <property type="protein sequence ID" value="CAI4015423.1"/>
    <property type="molecule type" value="Genomic_DNA"/>
</dbReference>
<dbReference type="AlphaFoldDB" id="A0A9P1DV63"/>
<reference evidence="3" key="1">
    <citation type="submission" date="2022-10" db="EMBL/GenBank/DDBJ databases">
        <authorList>
            <person name="Chen Y."/>
            <person name="Dougan E. K."/>
            <person name="Chan C."/>
            <person name="Rhodes N."/>
            <person name="Thang M."/>
        </authorList>
    </citation>
    <scope>NUCLEOTIDE SEQUENCE</scope>
</reference>
<dbReference type="OrthoDB" id="443001at2759"/>
<keyword evidence="2" id="KW-1133">Transmembrane helix</keyword>